<dbReference type="Gene3D" id="1.10.287.1060">
    <property type="entry name" value="ESAT-6-like"/>
    <property type="match status" value="1"/>
</dbReference>
<protein>
    <submittedName>
        <fullName evidence="1">WXG100 family type VII secretion target</fullName>
    </submittedName>
</protein>
<dbReference type="AlphaFoldDB" id="A0A4V3CPL1"/>
<dbReference type="Proteomes" id="UP000295087">
    <property type="component" value="Unassembled WGS sequence"/>
</dbReference>
<dbReference type="InterPro" id="IPR010310">
    <property type="entry name" value="T7SS_ESAT-6-like"/>
</dbReference>
<evidence type="ECO:0000313" key="1">
    <source>
        <dbReference type="EMBL" id="TDP38392.1"/>
    </source>
</evidence>
<reference evidence="1 2" key="1">
    <citation type="submission" date="2019-03" db="EMBL/GenBank/DDBJ databases">
        <title>Genomic Encyclopedia of Type Strains, Phase IV (KMG-IV): sequencing the most valuable type-strain genomes for metagenomic binning, comparative biology and taxonomic classification.</title>
        <authorList>
            <person name="Goeker M."/>
        </authorList>
    </citation>
    <scope>NUCLEOTIDE SEQUENCE [LARGE SCALE GENOMIC DNA]</scope>
    <source>
        <strain evidence="1 2">DSM 44496</strain>
    </source>
</reference>
<keyword evidence="2" id="KW-1185">Reference proteome</keyword>
<dbReference type="RefSeq" id="WP_166655767.1">
    <property type="nucleotide sequence ID" value="NZ_SNXK01000003.1"/>
</dbReference>
<dbReference type="InterPro" id="IPR036689">
    <property type="entry name" value="ESAT-6-like_sf"/>
</dbReference>
<sequence length="104" mass="11206">MQSWDGKFDVVPTEVTDAGRYIQLTAQELASGLSAIDSDVNNLLQTWTGNSATWYRSGWDEARKGGEAVLSSLATLAELLGVVADTHTNFDTERAAETSSLDLP</sequence>
<dbReference type="SUPFAM" id="SSF140453">
    <property type="entry name" value="EsxAB dimer-like"/>
    <property type="match status" value="1"/>
</dbReference>
<organism evidence="1 2">
    <name type="scientific">Nocardia ignorata</name>
    <dbReference type="NCBI Taxonomy" id="145285"/>
    <lineage>
        <taxon>Bacteria</taxon>
        <taxon>Bacillati</taxon>
        <taxon>Actinomycetota</taxon>
        <taxon>Actinomycetes</taxon>
        <taxon>Mycobacteriales</taxon>
        <taxon>Nocardiaceae</taxon>
        <taxon>Nocardia</taxon>
    </lineage>
</organism>
<comment type="caution">
    <text evidence="1">The sequence shown here is derived from an EMBL/GenBank/DDBJ whole genome shotgun (WGS) entry which is preliminary data.</text>
</comment>
<name>A0A4V3CPL1_NOCIG</name>
<dbReference type="Pfam" id="PF06013">
    <property type="entry name" value="WXG100"/>
    <property type="match status" value="1"/>
</dbReference>
<accession>A0A4V3CPL1</accession>
<evidence type="ECO:0000313" key="2">
    <source>
        <dbReference type="Proteomes" id="UP000295087"/>
    </source>
</evidence>
<gene>
    <name evidence="1" type="ORF">DFR75_10346</name>
</gene>
<proteinExistence type="predicted"/>
<dbReference type="EMBL" id="SNXK01000003">
    <property type="protein sequence ID" value="TDP38392.1"/>
    <property type="molecule type" value="Genomic_DNA"/>
</dbReference>